<sequence length="55" mass="6473">YFLIPNHLSETGIKISRKTLKTWLTEHQLRYRPLNDERSPFDGLVLPIHKTDGLI</sequence>
<accession>A0ABR9ZG23</accession>
<organism evidence="1 2">
    <name type="scientific">Vibrio anguillarum</name>
    <name type="common">Listonella anguillarum</name>
    <dbReference type="NCBI Taxonomy" id="55601"/>
    <lineage>
        <taxon>Bacteria</taxon>
        <taxon>Pseudomonadati</taxon>
        <taxon>Pseudomonadota</taxon>
        <taxon>Gammaproteobacteria</taxon>
        <taxon>Vibrionales</taxon>
        <taxon>Vibrionaceae</taxon>
        <taxon>Vibrio</taxon>
    </lineage>
</organism>
<feature type="non-terminal residue" evidence="1">
    <location>
        <position position="1"/>
    </location>
</feature>
<gene>
    <name evidence="1" type="ORF">EAY46_30965</name>
</gene>
<name>A0ABR9ZG23_VIBAN</name>
<protein>
    <submittedName>
        <fullName evidence="1">O-succinylbenzoate--CoA ligase</fullName>
    </submittedName>
</protein>
<dbReference type="EMBL" id="RDPI01001708">
    <property type="protein sequence ID" value="MBF4377396.1"/>
    <property type="molecule type" value="Genomic_DNA"/>
</dbReference>
<dbReference type="Proteomes" id="UP000726136">
    <property type="component" value="Unassembled WGS sequence"/>
</dbReference>
<reference evidence="1 2" key="1">
    <citation type="journal article" date="2021" name="PeerJ">
        <title>Analysis of 44 Vibrio anguillarum genomes reveals high genetic diversity.</title>
        <authorList>
            <person name="Hansen M.J."/>
            <person name="Dalsgaard I."/>
        </authorList>
    </citation>
    <scope>NUCLEOTIDE SEQUENCE [LARGE SCALE GENOMIC DNA]</scope>
    <source>
        <strain evidence="1 2">040915-1/1B</strain>
    </source>
</reference>
<evidence type="ECO:0000313" key="2">
    <source>
        <dbReference type="Proteomes" id="UP000726136"/>
    </source>
</evidence>
<comment type="caution">
    <text evidence="1">The sequence shown here is derived from an EMBL/GenBank/DDBJ whole genome shotgun (WGS) entry which is preliminary data.</text>
</comment>
<proteinExistence type="predicted"/>
<keyword evidence="1" id="KW-0436">Ligase</keyword>
<evidence type="ECO:0000313" key="1">
    <source>
        <dbReference type="EMBL" id="MBF4377396.1"/>
    </source>
</evidence>
<dbReference type="GO" id="GO:0016874">
    <property type="term" value="F:ligase activity"/>
    <property type="evidence" value="ECO:0007669"/>
    <property type="project" value="UniProtKB-KW"/>
</dbReference>
<keyword evidence="2" id="KW-1185">Reference proteome</keyword>